<dbReference type="GO" id="GO:0008170">
    <property type="term" value="F:N-methyltransferase activity"/>
    <property type="evidence" value="ECO:0007669"/>
    <property type="project" value="InterPro"/>
</dbReference>
<evidence type="ECO:0000256" key="4">
    <source>
        <dbReference type="RuleBase" id="RU362026"/>
    </source>
</evidence>
<dbReference type="InterPro" id="IPR002052">
    <property type="entry name" value="DNA_methylase_N6_adenine_CS"/>
</dbReference>
<reference evidence="6 7" key="1">
    <citation type="journal article" date="2014" name="ISME J.">
        <title>Candidatus Competibacter-lineage genomes retrieved from metagenomes reveal functional metabolic diversity.</title>
        <authorList>
            <person name="McIlroy S.J."/>
            <person name="Albertsen M."/>
            <person name="Andresen E.K."/>
            <person name="Saunders A.M."/>
            <person name="Kristiansen R."/>
            <person name="Stokholm-Bjerregaard M."/>
            <person name="Nielsen K.L."/>
            <person name="Nielsen P.H."/>
        </authorList>
    </citation>
    <scope>NUCLEOTIDE SEQUENCE [LARGE SCALE GENOMIC DNA]</scope>
    <source>
        <strain evidence="6 7">Run_B_J11</strain>
    </source>
</reference>
<name>A0A7U7J5A7_9GAMM</name>
<dbReference type="EMBL" id="CBTK010000287">
    <property type="protein sequence ID" value="CDH47030.1"/>
    <property type="molecule type" value="Genomic_DNA"/>
</dbReference>
<dbReference type="PROSITE" id="PS00092">
    <property type="entry name" value="N6_MTASE"/>
    <property type="match status" value="1"/>
</dbReference>
<dbReference type="PRINTS" id="PR00508">
    <property type="entry name" value="S21N4MTFRASE"/>
</dbReference>
<accession>A0A7U7J5A7</accession>
<comment type="caution">
    <text evidence="6">The sequence shown here is derived from an EMBL/GenBank/DDBJ whole genome shotgun (WGS) entry which is preliminary data.</text>
</comment>
<keyword evidence="3 6" id="KW-0808">Transferase</keyword>
<dbReference type="SUPFAM" id="SSF53335">
    <property type="entry name" value="S-adenosyl-L-methionine-dependent methyltransferases"/>
    <property type="match status" value="1"/>
</dbReference>
<evidence type="ECO:0000313" key="7">
    <source>
        <dbReference type="Proteomes" id="UP000019184"/>
    </source>
</evidence>
<dbReference type="InterPro" id="IPR002941">
    <property type="entry name" value="DNA_methylase_N4/N6"/>
</dbReference>
<feature type="domain" description="DNA methylase N-4/N-6" evidence="5">
    <location>
        <begin position="51"/>
        <end position="266"/>
    </location>
</feature>
<dbReference type="GO" id="GO:0032259">
    <property type="term" value="P:methylation"/>
    <property type="evidence" value="ECO:0007669"/>
    <property type="project" value="UniProtKB-KW"/>
</dbReference>
<keyword evidence="2 6" id="KW-0489">Methyltransferase</keyword>
<evidence type="ECO:0000313" key="6">
    <source>
        <dbReference type="EMBL" id="CDH47030.1"/>
    </source>
</evidence>
<keyword evidence="7" id="KW-1185">Reference proteome</keyword>
<dbReference type="Pfam" id="PF01555">
    <property type="entry name" value="N6_N4_Mtase"/>
    <property type="match status" value="1"/>
</dbReference>
<evidence type="ECO:0000256" key="3">
    <source>
        <dbReference type="ARBA" id="ARBA00022679"/>
    </source>
</evidence>
<proteinExistence type="inferred from homology"/>
<organism evidence="6 7">
    <name type="scientific">Candidatus Contendobacter odensis Run_B_J11</name>
    <dbReference type="NCBI Taxonomy" id="1400861"/>
    <lineage>
        <taxon>Bacteria</taxon>
        <taxon>Pseudomonadati</taxon>
        <taxon>Pseudomonadota</taxon>
        <taxon>Gammaproteobacteria</taxon>
        <taxon>Candidatus Competibacteraceae</taxon>
        <taxon>Candidatus Contendibacter</taxon>
    </lineage>
</organism>
<dbReference type="GO" id="GO:0003677">
    <property type="term" value="F:DNA binding"/>
    <property type="evidence" value="ECO:0007669"/>
    <property type="project" value="InterPro"/>
</dbReference>
<dbReference type="Proteomes" id="UP000019184">
    <property type="component" value="Unassembled WGS sequence"/>
</dbReference>
<evidence type="ECO:0000256" key="1">
    <source>
        <dbReference type="ARBA" id="ARBA00006594"/>
    </source>
</evidence>
<comment type="similarity">
    <text evidence="1 4">Belongs to the N(4)/N(6)-methyltransferase family.</text>
</comment>
<dbReference type="AlphaFoldDB" id="A0A7U7J5A7"/>
<dbReference type="PANTHER" id="PTHR13370:SF3">
    <property type="entry name" value="TRNA (GUANINE(10)-N2)-METHYLTRANSFERASE HOMOLOG"/>
    <property type="match status" value="1"/>
</dbReference>
<dbReference type="InterPro" id="IPR001091">
    <property type="entry name" value="RM_Methyltransferase"/>
</dbReference>
<sequence>MPKLTEDTQWKVTEVLEPTPKPFFMNEERGIRLYQGDALAMLRQSRSENFDLIFADPPYFLSNGGITCQNGQMVSVNKGRWDEAPSLEDIHSFNTDWLRECYRLLKSNGTIWVSGTAHNIYSVGFAMQTLGYKILNDIAWFKINPPPNLACRYFTHATETILWARKGEKAKHHFNYDEMKRDNRGKQMQSLWSITPPAPREKRFGKHPTQKPEALLDRIIRASSNAGDLVLDPFCGSGTTGVISARLRRRFVGFDIDENYLDLAVKRIEDELSESQSTLNWAGETG</sequence>
<protein>
    <recommendedName>
        <fullName evidence="4">Methyltransferase</fullName>
        <ecNumber evidence="4">2.1.1.-</ecNumber>
    </recommendedName>
</protein>
<gene>
    <name evidence="6" type="primary">dpnA</name>
    <name evidence="6" type="ORF">BN874_70014</name>
</gene>
<evidence type="ECO:0000259" key="5">
    <source>
        <dbReference type="Pfam" id="PF01555"/>
    </source>
</evidence>
<evidence type="ECO:0000256" key="2">
    <source>
        <dbReference type="ARBA" id="ARBA00022603"/>
    </source>
</evidence>
<dbReference type="InterPro" id="IPR029063">
    <property type="entry name" value="SAM-dependent_MTases_sf"/>
</dbReference>
<dbReference type="PANTHER" id="PTHR13370">
    <property type="entry name" value="RNA METHYLASE-RELATED"/>
    <property type="match status" value="1"/>
</dbReference>
<dbReference type="Gene3D" id="3.40.50.150">
    <property type="entry name" value="Vaccinia Virus protein VP39"/>
    <property type="match status" value="1"/>
</dbReference>
<dbReference type="EC" id="2.1.1.-" evidence="4"/>
<dbReference type="CDD" id="cd02440">
    <property type="entry name" value="AdoMet_MTases"/>
    <property type="match status" value="1"/>
</dbReference>
<dbReference type="GO" id="GO:0005737">
    <property type="term" value="C:cytoplasm"/>
    <property type="evidence" value="ECO:0007669"/>
    <property type="project" value="TreeGrafter"/>
</dbReference>